<accession>A0A5B3G735</accession>
<proteinExistence type="predicted"/>
<dbReference type="Proteomes" id="UP000323567">
    <property type="component" value="Unassembled WGS sequence"/>
</dbReference>
<keyword evidence="1" id="KW-0812">Transmembrane</keyword>
<reference evidence="2 3" key="1">
    <citation type="journal article" date="2019" name="Nat. Med.">
        <title>A library of human gut bacterial isolates paired with longitudinal multiomics data enables mechanistic microbiome research.</title>
        <authorList>
            <person name="Poyet M."/>
            <person name="Groussin M."/>
            <person name="Gibbons S.M."/>
            <person name="Avila-Pacheco J."/>
            <person name="Jiang X."/>
            <person name="Kearney S.M."/>
            <person name="Perrotta A.R."/>
            <person name="Berdy B."/>
            <person name="Zhao S."/>
            <person name="Lieberman T.D."/>
            <person name="Swanson P.K."/>
            <person name="Smith M."/>
            <person name="Roesemann S."/>
            <person name="Alexander J.E."/>
            <person name="Rich S.A."/>
            <person name="Livny J."/>
            <person name="Vlamakis H."/>
            <person name="Clish C."/>
            <person name="Bullock K."/>
            <person name="Deik A."/>
            <person name="Scott J."/>
            <person name="Pierce K.A."/>
            <person name="Xavier R.J."/>
            <person name="Alm E.J."/>
        </authorList>
    </citation>
    <scope>NUCLEOTIDE SEQUENCE [LARGE SCALE GENOMIC DNA]</scope>
    <source>
        <strain evidence="2 3">BIOML-A2</strain>
    </source>
</reference>
<organism evidence="2 3">
    <name type="scientific">Alistipes shahii</name>
    <dbReference type="NCBI Taxonomy" id="328814"/>
    <lineage>
        <taxon>Bacteria</taxon>
        <taxon>Pseudomonadati</taxon>
        <taxon>Bacteroidota</taxon>
        <taxon>Bacteroidia</taxon>
        <taxon>Bacteroidales</taxon>
        <taxon>Rikenellaceae</taxon>
        <taxon>Alistipes</taxon>
    </lineage>
</organism>
<dbReference type="RefSeq" id="WP_015546700.1">
    <property type="nucleotide sequence ID" value="NZ_AP031448.1"/>
</dbReference>
<comment type="caution">
    <text evidence="2">The sequence shown here is derived from an EMBL/GenBank/DDBJ whole genome shotgun (WGS) entry which is preliminary data.</text>
</comment>
<dbReference type="EMBL" id="VVXK01000012">
    <property type="protein sequence ID" value="KAA2369186.1"/>
    <property type="molecule type" value="Genomic_DNA"/>
</dbReference>
<keyword evidence="1" id="KW-0472">Membrane</keyword>
<protein>
    <submittedName>
        <fullName evidence="2">Uncharacterized protein</fullName>
    </submittedName>
</protein>
<name>A0A5B3G735_9BACT</name>
<evidence type="ECO:0000313" key="2">
    <source>
        <dbReference type="EMBL" id="KAA2369186.1"/>
    </source>
</evidence>
<dbReference type="GeneID" id="92757961"/>
<feature type="transmembrane region" description="Helical" evidence="1">
    <location>
        <begin position="6"/>
        <end position="26"/>
    </location>
</feature>
<gene>
    <name evidence="2" type="ORF">F2Y13_09375</name>
</gene>
<sequence>MNKKTFTLAVIFLICALGWLGANVYWRVTRSNCVNVFDLVVGVLFVAAGVGMVYNEFNKKKCRHLDEVNKHKIP</sequence>
<feature type="transmembrane region" description="Helical" evidence="1">
    <location>
        <begin position="33"/>
        <end position="54"/>
    </location>
</feature>
<dbReference type="AlphaFoldDB" id="A0A5B3G735"/>
<evidence type="ECO:0000313" key="3">
    <source>
        <dbReference type="Proteomes" id="UP000323567"/>
    </source>
</evidence>
<evidence type="ECO:0000256" key="1">
    <source>
        <dbReference type="SAM" id="Phobius"/>
    </source>
</evidence>
<keyword evidence="1" id="KW-1133">Transmembrane helix</keyword>